<organism evidence="3 4">
    <name type="scientific">Abditibacterium utsteinense</name>
    <dbReference type="NCBI Taxonomy" id="1960156"/>
    <lineage>
        <taxon>Bacteria</taxon>
        <taxon>Pseudomonadati</taxon>
        <taxon>Abditibacteriota</taxon>
        <taxon>Abditibacteriia</taxon>
        <taxon>Abditibacteriales</taxon>
        <taxon>Abditibacteriaceae</taxon>
        <taxon>Abditibacterium</taxon>
    </lineage>
</organism>
<reference evidence="3 4" key="1">
    <citation type="journal article" date="2018" name="Syst. Appl. Microbiol.">
        <title>Abditibacterium utsteinense sp. nov., the first cultivated member of candidate phylum FBP, isolated from ice-free Antarctic soil samples.</title>
        <authorList>
            <person name="Tahon G."/>
            <person name="Tytgat B."/>
            <person name="Lebbe L."/>
            <person name="Carlier A."/>
            <person name="Willems A."/>
        </authorList>
    </citation>
    <scope>NUCLEOTIDE SEQUENCE [LARGE SCALE GENOMIC DNA]</scope>
    <source>
        <strain evidence="3 4">LMG 29911</strain>
    </source>
</reference>
<sequence length="554" mass="57932">MRKAKSLLGLNIVSQLEGKQLGTVRDVIFDETSHRLIALLLSDRELFGMIDATVVPWTQVREIGPHAIMVPSEEVVLKAHVDPIIAESFDQKNQLDGKKITTLGGEDLGRVSDLYLDDAGKVQGFEVSGGMFSDAFSGKRYMDLPGEITVGEDVILVPQEIAAELQRQKEQEPGGLAGTAAPLTAKAGELYDSAKTKVGDTYESVANASVDKQREFVIGKTASRDVVIPADKATMATPESNNTLATETGGATTLNSVDIPEVHNSTYASATDVSSTGAVVDGEVLVRQGETITAQHADRAINAGILHQLVISAGGTAATGAYDSAKTSATGVLGQGQDAAGSYGAETQSKMETAALGKPSAREISAPDGSIIIAPGMIVTRAILDRADTYGKKNEVIAAAGLGAASEKAQDVYGSAKESAGSIWDTIKEKAAELTGTAQEKKAEYDDKTEQNKINNALGRPTTRVILAQDDSIILNTGDLITNAAVNHARQAGVLPILLDSVYTADPEITPEMLRAQGKGQDALASQAEPSGGPITATVGPTQPSQDTPEQGVR</sequence>
<dbReference type="EMBL" id="NIGF01000004">
    <property type="protein sequence ID" value="PQV64553.1"/>
    <property type="molecule type" value="Genomic_DNA"/>
</dbReference>
<proteinExistence type="predicted"/>
<name>A0A2S8SUS8_9BACT</name>
<feature type="compositionally biased region" description="Polar residues" evidence="1">
    <location>
        <begin position="539"/>
        <end position="554"/>
    </location>
</feature>
<dbReference type="InterPro" id="IPR011033">
    <property type="entry name" value="PRC_barrel-like_sf"/>
</dbReference>
<comment type="caution">
    <text evidence="3">The sequence shown here is derived from an EMBL/GenBank/DDBJ whole genome shotgun (WGS) entry which is preliminary data.</text>
</comment>
<gene>
    <name evidence="3" type="ORF">B1R32_10446</name>
</gene>
<dbReference type="InParanoid" id="A0A2S8SUS8"/>
<feature type="domain" description="PRC-barrel" evidence="2">
    <location>
        <begin position="3"/>
        <end position="72"/>
    </location>
</feature>
<dbReference type="Proteomes" id="UP000237684">
    <property type="component" value="Unassembled WGS sequence"/>
</dbReference>
<evidence type="ECO:0000259" key="2">
    <source>
        <dbReference type="Pfam" id="PF05239"/>
    </source>
</evidence>
<keyword evidence="4" id="KW-1185">Reference proteome</keyword>
<dbReference type="InterPro" id="IPR027275">
    <property type="entry name" value="PRC-brl_dom"/>
</dbReference>
<dbReference type="OrthoDB" id="4862540at2"/>
<dbReference type="AlphaFoldDB" id="A0A2S8SUS8"/>
<feature type="region of interest" description="Disordered" evidence="1">
    <location>
        <begin position="515"/>
        <end position="554"/>
    </location>
</feature>
<dbReference type="Pfam" id="PF05239">
    <property type="entry name" value="PRC"/>
    <property type="match status" value="2"/>
</dbReference>
<evidence type="ECO:0000313" key="4">
    <source>
        <dbReference type="Proteomes" id="UP000237684"/>
    </source>
</evidence>
<dbReference type="Gene3D" id="2.30.30.240">
    <property type="entry name" value="PRC-barrel domain"/>
    <property type="match status" value="2"/>
</dbReference>
<evidence type="ECO:0000313" key="3">
    <source>
        <dbReference type="EMBL" id="PQV64553.1"/>
    </source>
</evidence>
<dbReference type="RefSeq" id="WP_105482932.1">
    <property type="nucleotide sequence ID" value="NZ_NIGF01000004.1"/>
</dbReference>
<feature type="domain" description="PRC-barrel" evidence="2">
    <location>
        <begin position="93"/>
        <end position="158"/>
    </location>
</feature>
<dbReference type="SUPFAM" id="SSF50346">
    <property type="entry name" value="PRC-barrel domain"/>
    <property type="match status" value="2"/>
</dbReference>
<accession>A0A2S8SUS8</accession>
<protein>
    <recommendedName>
        <fullName evidence="2">PRC-barrel domain-containing protein</fullName>
    </recommendedName>
</protein>
<evidence type="ECO:0000256" key="1">
    <source>
        <dbReference type="SAM" id="MobiDB-lite"/>
    </source>
</evidence>